<dbReference type="SUPFAM" id="SSF81901">
    <property type="entry name" value="HCP-like"/>
    <property type="match status" value="1"/>
</dbReference>
<dbReference type="OrthoDB" id="272077at2759"/>
<feature type="compositionally biased region" description="Basic and acidic residues" evidence="1">
    <location>
        <begin position="59"/>
        <end position="71"/>
    </location>
</feature>
<dbReference type="InterPro" id="IPR011990">
    <property type="entry name" value="TPR-like_helical_dom_sf"/>
</dbReference>
<dbReference type="Gene3D" id="1.25.40.10">
    <property type="entry name" value="Tetratricopeptide repeat domain"/>
    <property type="match status" value="1"/>
</dbReference>
<keyword evidence="3" id="KW-1185">Reference proteome</keyword>
<gene>
    <name evidence="2" type="ORF">THAOC_08132</name>
</gene>
<proteinExistence type="predicted"/>
<dbReference type="InterPro" id="IPR006597">
    <property type="entry name" value="Sel1-like"/>
</dbReference>
<dbReference type="SMART" id="SM00671">
    <property type="entry name" value="SEL1"/>
    <property type="match status" value="3"/>
</dbReference>
<dbReference type="InterPro" id="IPR052945">
    <property type="entry name" value="Mitotic_Regulator"/>
</dbReference>
<accession>K0SVQ8</accession>
<feature type="region of interest" description="Disordered" evidence="1">
    <location>
        <begin position="347"/>
        <end position="391"/>
    </location>
</feature>
<evidence type="ECO:0000313" key="2">
    <source>
        <dbReference type="EMBL" id="EJK70503.1"/>
    </source>
</evidence>
<dbReference type="AlphaFoldDB" id="K0SVQ8"/>
<organism evidence="2 3">
    <name type="scientific">Thalassiosira oceanica</name>
    <name type="common">Marine diatom</name>
    <dbReference type="NCBI Taxonomy" id="159749"/>
    <lineage>
        <taxon>Eukaryota</taxon>
        <taxon>Sar</taxon>
        <taxon>Stramenopiles</taxon>
        <taxon>Ochrophyta</taxon>
        <taxon>Bacillariophyta</taxon>
        <taxon>Coscinodiscophyceae</taxon>
        <taxon>Thalassiosirophycidae</taxon>
        <taxon>Thalassiosirales</taxon>
        <taxon>Thalassiosiraceae</taxon>
        <taxon>Thalassiosira</taxon>
    </lineage>
</organism>
<protein>
    <recommendedName>
        <fullName evidence="4">RING-type domain-containing protein</fullName>
    </recommendedName>
</protein>
<dbReference type="SUPFAM" id="SSF57850">
    <property type="entry name" value="RING/U-box"/>
    <property type="match status" value="1"/>
</dbReference>
<evidence type="ECO:0000313" key="3">
    <source>
        <dbReference type="Proteomes" id="UP000266841"/>
    </source>
</evidence>
<dbReference type="eggNOG" id="ENOG502QV88">
    <property type="taxonomic scope" value="Eukaryota"/>
</dbReference>
<dbReference type="EMBL" id="AGNL01008442">
    <property type="protein sequence ID" value="EJK70503.1"/>
    <property type="molecule type" value="Genomic_DNA"/>
</dbReference>
<feature type="compositionally biased region" description="Basic and acidic residues" evidence="1">
    <location>
        <begin position="347"/>
        <end position="372"/>
    </location>
</feature>
<sequence>MDGLATKADYAQALRGYQNAVEEMRSPDRDEVERADWLPETREGDATGFFPRRRVAPRAAKDSRLEGHDPPQRVSSLAIPYSTPTMICGACERELPEDAYSAEQRGRRQSIRRCEECVDSGNQLVLMKKGSTRSEEDECPICSLPLPLDRKQSSSQVCCMKRMCNGCVLAAHQRGIRGCPFCRTKKPKKSQTSQTLAMVQKRFDAGDPAAIYLLANKYDRGKYGLEKDVARAVELYERAAELGVKEAHYNLGCTYYEGVDVKKDTAKAIRHYEAAAMRGHVAARYNLGCEEYNAGNYDLALQHWMISASLGDRDALNEVKEMFTSGLATKADYAGALRCYQSAVEEMKSPDRDEAEQYKRDRRSRAMDRSPDDGELDQYFVPGRERWPSRF</sequence>
<reference evidence="2 3" key="1">
    <citation type="journal article" date="2012" name="Genome Biol.">
        <title>Genome and low-iron response of an oceanic diatom adapted to chronic iron limitation.</title>
        <authorList>
            <person name="Lommer M."/>
            <person name="Specht M."/>
            <person name="Roy A.S."/>
            <person name="Kraemer L."/>
            <person name="Andreson R."/>
            <person name="Gutowska M.A."/>
            <person name="Wolf J."/>
            <person name="Bergner S.V."/>
            <person name="Schilhabel M.B."/>
            <person name="Klostermeier U.C."/>
            <person name="Beiko R.G."/>
            <person name="Rosenstiel P."/>
            <person name="Hippler M."/>
            <person name="Laroche J."/>
        </authorList>
    </citation>
    <scope>NUCLEOTIDE SEQUENCE [LARGE SCALE GENOMIC DNA]</scope>
    <source>
        <strain evidence="2 3">CCMP1005</strain>
    </source>
</reference>
<dbReference type="Pfam" id="PF08238">
    <property type="entry name" value="Sel1"/>
    <property type="match status" value="3"/>
</dbReference>
<feature type="compositionally biased region" description="Basic and acidic residues" evidence="1">
    <location>
        <begin position="22"/>
        <end position="45"/>
    </location>
</feature>
<name>K0SVQ8_THAOC</name>
<dbReference type="PANTHER" id="PTHR43628">
    <property type="entry name" value="ACTIVATOR OF C KINASE PROTEIN 1-RELATED"/>
    <property type="match status" value="1"/>
</dbReference>
<comment type="caution">
    <text evidence="2">The sequence shown here is derived from an EMBL/GenBank/DDBJ whole genome shotgun (WGS) entry which is preliminary data.</text>
</comment>
<evidence type="ECO:0008006" key="4">
    <source>
        <dbReference type="Google" id="ProtNLM"/>
    </source>
</evidence>
<feature type="region of interest" description="Disordered" evidence="1">
    <location>
        <begin position="21"/>
        <end position="76"/>
    </location>
</feature>
<evidence type="ECO:0000256" key="1">
    <source>
        <dbReference type="SAM" id="MobiDB-lite"/>
    </source>
</evidence>
<dbReference type="PANTHER" id="PTHR43628:SF1">
    <property type="entry name" value="CHITIN SYNTHASE REGULATORY FACTOR 2-RELATED"/>
    <property type="match status" value="1"/>
</dbReference>
<dbReference type="Proteomes" id="UP000266841">
    <property type="component" value="Unassembled WGS sequence"/>
</dbReference>